<comment type="caution">
    <text evidence="2">The sequence shown here is derived from an EMBL/GenBank/DDBJ whole genome shotgun (WGS) entry which is preliminary data.</text>
</comment>
<evidence type="ECO:0000313" key="3">
    <source>
        <dbReference type="Proteomes" id="UP000886998"/>
    </source>
</evidence>
<dbReference type="Proteomes" id="UP000886998">
    <property type="component" value="Unassembled WGS sequence"/>
</dbReference>
<evidence type="ECO:0000313" key="2">
    <source>
        <dbReference type="EMBL" id="GFY47024.1"/>
    </source>
</evidence>
<name>A0A8X6X6Q2_9ARAC</name>
<dbReference type="AlphaFoldDB" id="A0A8X6X6Q2"/>
<feature type="region of interest" description="Disordered" evidence="1">
    <location>
        <begin position="60"/>
        <end position="80"/>
    </location>
</feature>
<feature type="compositionally biased region" description="Gly residues" evidence="1">
    <location>
        <begin position="70"/>
        <end position="80"/>
    </location>
</feature>
<organism evidence="2 3">
    <name type="scientific">Trichonephila inaurata madagascariensis</name>
    <dbReference type="NCBI Taxonomy" id="2747483"/>
    <lineage>
        <taxon>Eukaryota</taxon>
        <taxon>Metazoa</taxon>
        <taxon>Ecdysozoa</taxon>
        <taxon>Arthropoda</taxon>
        <taxon>Chelicerata</taxon>
        <taxon>Arachnida</taxon>
        <taxon>Araneae</taxon>
        <taxon>Araneomorphae</taxon>
        <taxon>Entelegynae</taxon>
        <taxon>Araneoidea</taxon>
        <taxon>Nephilidae</taxon>
        <taxon>Trichonephila</taxon>
        <taxon>Trichonephila inaurata</taxon>
    </lineage>
</organism>
<evidence type="ECO:0000256" key="1">
    <source>
        <dbReference type="SAM" id="MobiDB-lite"/>
    </source>
</evidence>
<keyword evidence="3" id="KW-1185">Reference proteome</keyword>
<proteinExistence type="predicted"/>
<protein>
    <submittedName>
        <fullName evidence="2">Uncharacterized protein</fullName>
    </submittedName>
</protein>
<accession>A0A8X6X6Q2</accession>
<reference evidence="2" key="1">
    <citation type="submission" date="2020-08" db="EMBL/GenBank/DDBJ databases">
        <title>Multicomponent nature underlies the extraordinary mechanical properties of spider dragline silk.</title>
        <authorList>
            <person name="Kono N."/>
            <person name="Nakamura H."/>
            <person name="Mori M."/>
            <person name="Yoshida Y."/>
            <person name="Ohtoshi R."/>
            <person name="Malay A.D."/>
            <person name="Moran D.A.P."/>
            <person name="Tomita M."/>
            <person name="Numata K."/>
            <person name="Arakawa K."/>
        </authorList>
    </citation>
    <scope>NUCLEOTIDE SEQUENCE</scope>
</reference>
<sequence>MRRGRGIYVISTSNQKTARSCIPLNTYLIREEAVYPSTPPKENPSCYTWCDGGRRRGIGPPSLSNRLRGEGGGGNPPIGRWLWGGEGKPSCWTMAPLAGGSLIDR</sequence>
<gene>
    <name evidence="2" type="ORF">TNIN_344661</name>
</gene>
<dbReference type="EMBL" id="BMAV01005720">
    <property type="protein sequence ID" value="GFY47024.1"/>
    <property type="molecule type" value="Genomic_DNA"/>
</dbReference>